<evidence type="ECO:0000313" key="1">
    <source>
        <dbReference type="EMBL" id="GEN58643.1"/>
    </source>
</evidence>
<dbReference type="AlphaFoldDB" id="A0A511X6R2"/>
<comment type="caution">
    <text evidence="1">The sequence shown here is derived from an EMBL/GenBank/DDBJ whole genome shotgun (WGS) entry which is preliminary data.</text>
</comment>
<dbReference type="Proteomes" id="UP000321635">
    <property type="component" value="Unassembled WGS sequence"/>
</dbReference>
<organism evidence="1 2">
    <name type="scientific">Acetobacter nitrogenifigens DSM 23921 = NBRC 105050</name>
    <dbReference type="NCBI Taxonomy" id="1120919"/>
    <lineage>
        <taxon>Bacteria</taxon>
        <taxon>Pseudomonadati</taxon>
        <taxon>Pseudomonadota</taxon>
        <taxon>Alphaproteobacteria</taxon>
        <taxon>Acetobacterales</taxon>
        <taxon>Acetobacteraceae</taxon>
        <taxon>Acetobacter</taxon>
    </lineage>
</organism>
<name>A0A511X6R2_9PROT</name>
<dbReference type="InterPro" id="IPR009888">
    <property type="entry name" value="CdiI_Proteobact"/>
</dbReference>
<dbReference type="Gene3D" id="3.40.1590.10">
    <property type="entry name" value="NMB0488-like"/>
    <property type="match status" value="1"/>
</dbReference>
<keyword evidence="2" id="KW-1185">Reference proteome</keyword>
<dbReference type="Pfam" id="PF07262">
    <property type="entry name" value="CdiI"/>
    <property type="match status" value="1"/>
</dbReference>
<dbReference type="InterPro" id="IPR037891">
    <property type="entry name" value="Cdil-like_sf"/>
</dbReference>
<gene>
    <name evidence="1" type="ORF">ANI02nite_05270</name>
</gene>
<accession>A0A511X6R2</accession>
<evidence type="ECO:0008006" key="3">
    <source>
        <dbReference type="Google" id="ProtNLM"/>
    </source>
</evidence>
<sequence>MICANSLDRGLIARISCTRRVDERPDLIMRRLERGLYFSRDNRIRPPEIPRTGRHHLSHCRQDGVLWRCGQTPDLRDRRHYMNNPYLTPERVAWLHIKYASVVLSPKYISIISKETWGGRHFSRTGWCAHASWEEATAQLIGENFRKAIETSEYLGNPTGPIDSDARKAMEVVSDARRRAFEADIARTYGYKEIVDIGKRCDLVSGSWHYRVDDVIILKATKRNAGGHSAWPDPKKYPGKKIQVPLSASDEELGLAIREAFSRCEAPGRQKINWPKPE</sequence>
<reference evidence="1 2" key="1">
    <citation type="submission" date="2019-07" db="EMBL/GenBank/DDBJ databases">
        <title>Whole genome shotgun sequence of Acetobacter nitrogenifigens NBRC 105050.</title>
        <authorList>
            <person name="Hosoyama A."/>
            <person name="Uohara A."/>
            <person name="Ohji S."/>
            <person name="Ichikawa N."/>
        </authorList>
    </citation>
    <scope>NUCLEOTIDE SEQUENCE [LARGE SCALE GENOMIC DNA]</scope>
    <source>
        <strain evidence="1 2">NBRC 105050</strain>
    </source>
</reference>
<protein>
    <recommendedName>
        <fullName evidence="3">DUF1436 family protein</fullName>
    </recommendedName>
</protein>
<dbReference type="SUPFAM" id="SSF160207">
    <property type="entry name" value="NMB0488-like"/>
    <property type="match status" value="1"/>
</dbReference>
<dbReference type="EMBL" id="BJYF01000001">
    <property type="protein sequence ID" value="GEN58643.1"/>
    <property type="molecule type" value="Genomic_DNA"/>
</dbReference>
<evidence type="ECO:0000313" key="2">
    <source>
        <dbReference type="Proteomes" id="UP000321635"/>
    </source>
</evidence>
<proteinExistence type="predicted"/>